<keyword evidence="6 11" id="KW-0995">Kinetochore</keyword>
<evidence type="ECO:0000256" key="2">
    <source>
        <dbReference type="ARBA" id="ARBA00007804"/>
    </source>
</evidence>
<evidence type="ECO:0000313" key="13">
    <source>
        <dbReference type="EMBL" id="KAF2479567.1"/>
    </source>
</evidence>
<sequence length="210" mass="23651">MVLFDEDPKELLKETTAQFHIAPDRDSISRISDSLASLSNARTSRLDHQQALLKSLSRRLNGLEEGRRWEEDRHDAGGHAARMLKMDTEKFRVAKGASDAEIESERLEGEIAGLRQQLDVLEKQGVEGGWRRDSGNEDEVVLKLHIYRSLDISATQDPATGEFTRAVVHKLPTSQNADGMGNSVKGSVNVINVDRRMDRNFYTSMFWDAL</sequence>
<dbReference type="Gene3D" id="3.30.160.430">
    <property type="match status" value="1"/>
</dbReference>
<keyword evidence="7 12" id="KW-0175">Coiled coil</keyword>
<dbReference type="GO" id="GO:0007059">
    <property type="term" value="P:chromosome segregation"/>
    <property type="evidence" value="ECO:0007669"/>
    <property type="project" value="TreeGrafter"/>
</dbReference>
<evidence type="ECO:0000256" key="9">
    <source>
        <dbReference type="ARBA" id="ARBA00023306"/>
    </source>
</evidence>
<evidence type="ECO:0000256" key="4">
    <source>
        <dbReference type="ARBA" id="ARBA00022618"/>
    </source>
</evidence>
<dbReference type="GO" id="GO:0031262">
    <property type="term" value="C:Ndc80 complex"/>
    <property type="evidence" value="ECO:0007669"/>
    <property type="project" value="TreeGrafter"/>
</dbReference>
<dbReference type="GO" id="GO:0005815">
    <property type="term" value="C:microtubule organizing center"/>
    <property type="evidence" value="ECO:0007669"/>
    <property type="project" value="UniProtKB-SubCell"/>
</dbReference>
<comment type="subcellular location">
    <subcellularLocation>
        <location evidence="1">Cytoplasm</location>
        <location evidence="1">Cytoskeleton</location>
        <location evidence="1">Microtubule organizing center</location>
    </subcellularLocation>
    <subcellularLocation>
        <location evidence="11">Nucleus</location>
    </subcellularLocation>
    <subcellularLocation>
        <location evidence="11">Chromosome</location>
        <location evidence="11">Centromere</location>
        <location evidence="11">Kinetochore</location>
    </subcellularLocation>
</comment>
<dbReference type="GO" id="GO:0005634">
    <property type="term" value="C:nucleus"/>
    <property type="evidence" value="ECO:0007669"/>
    <property type="project" value="UniProtKB-SubCell"/>
</dbReference>
<evidence type="ECO:0000256" key="6">
    <source>
        <dbReference type="ARBA" id="ARBA00022838"/>
    </source>
</evidence>
<keyword evidence="9 11" id="KW-0131">Cell cycle</keyword>
<evidence type="ECO:0000313" key="14">
    <source>
        <dbReference type="Proteomes" id="UP000799767"/>
    </source>
</evidence>
<dbReference type="GO" id="GO:0008017">
    <property type="term" value="F:microtubule binding"/>
    <property type="evidence" value="ECO:0007669"/>
    <property type="project" value="TreeGrafter"/>
</dbReference>
<gene>
    <name evidence="13" type="ORF">BDY17DRAFT_349099</name>
</gene>
<dbReference type="PANTHER" id="PTHR22142:SF2">
    <property type="entry name" value="KINETOCHORE PROTEIN SPC24"/>
    <property type="match status" value="1"/>
</dbReference>
<comment type="similarity">
    <text evidence="2 11">Belongs to the SPC24 family.</text>
</comment>
<dbReference type="OrthoDB" id="3344830at2759"/>
<dbReference type="GeneID" id="54479160"/>
<evidence type="ECO:0000256" key="12">
    <source>
        <dbReference type="SAM" id="Coils"/>
    </source>
</evidence>
<accession>A0A6A6PJX4</accession>
<keyword evidence="10 11" id="KW-0137">Centromere</keyword>
<dbReference type="PANTHER" id="PTHR22142">
    <property type="match status" value="1"/>
</dbReference>
<evidence type="ECO:0000256" key="11">
    <source>
        <dbReference type="RuleBase" id="RU368011"/>
    </source>
</evidence>
<dbReference type="Pfam" id="PF08286">
    <property type="entry name" value="Spc24"/>
    <property type="match status" value="1"/>
</dbReference>
<evidence type="ECO:0000256" key="1">
    <source>
        <dbReference type="ARBA" id="ARBA00004267"/>
    </source>
</evidence>
<dbReference type="GO" id="GO:0051301">
    <property type="term" value="P:cell division"/>
    <property type="evidence" value="ECO:0007669"/>
    <property type="project" value="UniProtKB-UniRule"/>
</dbReference>
<keyword evidence="3 11" id="KW-0158">Chromosome</keyword>
<dbReference type="RefSeq" id="XP_033586137.1">
    <property type="nucleotide sequence ID" value="XM_033738158.1"/>
</dbReference>
<organism evidence="13 14">
    <name type="scientific">Neohortaea acidophila</name>
    <dbReference type="NCBI Taxonomy" id="245834"/>
    <lineage>
        <taxon>Eukaryota</taxon>
        <taxon>Fungi</taxon>
        <taxon>Dikarya</taxon>
        <taxon>Ascomycota</taxon>
        <taxon>Pezizomycotina</taxon>
        <taxon>Dothideomycetes</taxon>
        <taxon>Dothideomycetidae</taxon>
        <taxon>Mycosphaerellales</taxon>
        <taxon>Teratosphaeriaceae</taxon>
        <taxon>Neohortaea</taxon>
    </lineage>
</organism>
<evidence type="ECO:0000256" key="7">
    <source>
        <dbReference type="ARBA" id="ARBA00023054"/>
    </source>
</evidence>
<evidence type="ECO:0000256" key="3">
    <source>
        <dbReference type="ARBA" id="ARBA00022454"/>
    </source>
</evidence>
<dbReference type="SUPFAM" id="SSF143026">
    <property type="entry name" value="Kinetochore globular domain"/>
    <property type="match status" value="1"/>
</dbReference>
<evidence type="ECO:0000256" key="8">
    <source>
        <dbReference type="ARBA" id="ARBA00023242"/>
    </source>
</evidence>
<dbReference type="Proteomes" id="UP000799767">
    <property type="component" value="Unassembled WGS sequence"/>
</dbReference>
<name>A0A6A6PJX4_9PEZI</name>
<reference evidence="13" key="1">
    <citation type="journal article" date="2020" name="Stud. Mycol.">
        <title>101 Dothideomycetes genomes: a test case for predicting lifestyles and emergence of pathogens.</title>
        <authorList>
            <person name="Haridas S."/>
            <person name="Albert R."/>
            <person name="Binder M."/>
            <person name="Bloem J."/>
            <person name="Labutti K."/>
            <person name="Salamov A."/>
            <person name="Andreopoulos B."/>
            <person name="Baker S."/>
            <person name="Barry K."/>
            <person name="Bills G."/>
            <person name="Bluhm B."/>
            <person name="Cannon C."/>
            <person name="Castanera R."/>
            <person name="Culley D."/>
            <person name="Daum C."/>
            <person name="Ezra D."/>
            <person name="Gonzalez J."/>
            <person name="Henrissat B."/>
            <person name="Kuo A."/>
            <person name="Liang C."/>
            <person name="Lipzen A."/>
            <person name="Lutzoni F."/>
            <person name="Magnuson J."/>
            <person name="Mondo S."/>
            <person name="Nolan M."/>
            <person name="Ohm R."/>
            <person name="Pangilinan J."/>
            <person name="Park H.-J."/>
            <person name="Ramirez L."/>
            <person name="Alfaro M."/>
            <person name="Sun H."/>
            <person name="Tritt A."/>
            <person name="Yoshinaga Y."/>
            <person name="Zwiers L.-H."/>
            <person name="Turgeon B."/>
            <person name="Goodwin S."/>
            <person name="Spatafora J."/>
            <person name="Crous P."/>
            <person name="Grigoriev I."/>
        </authorList>
    </citation>
    <scope>NUCLEOTIDE SEQUENCE</scope>
    <source>
        <strain evidence="13">CBS 113389</strain>
    </source>
</reference>
<dbReference type="AlphaFoldDB" id="A0A6A6PJX4"/>
<comment type="subunit">
    <text evidence="11">Component of the NDC80 complex.</text>
</comment>
<dbReference type="InterPro" id="IPR038066">
    <property type="entry name" value="Spc24_Fungi_globular_sf"/>
</dbReference>
<proteinExistence type="inferred from homology"/>
<keyword evidence="14" id="KW-1185">Reference proteome</keyword>
<dbReference type="CDD" id="cd11565">
    <property type="entry name" value="RWD_Spc24"/>
    <property type="match status" value="1"/>
</dbReference>
<keyword evidence="4 11" id="KW-0132">Cell division</keyword>
<dbReference type="InterPro" id="IPR013252">
    <property type="entry name" value="Ndc80_Spc24"/>
</dbReference>
<keyword evidence="5 11" id="KW-0498">Mitosis</keyword>
<evidence type="ECO:0000256" key="5">
    <source>
        <dbReference type="ARBA" id="ARBA00022776"/>
    </source>
</evidence>
<evidence type="ECO:0000256" key="10">
    <source>
        <dbReference type="ARBA" id="ARBA00023328"/>
    </source>
</evidence>
<keyword evidence="8 11" id="KW-0539">Nucleus</keyword>
<dbReference type="EMBL" id="MU001641">
    <property type="protein sequence ID" value="KAF2479567.1"/>
    <property type="molecule type" value="Genomic_DNA"/>
</dbReference>
<feature type="coiled-coil region" evidence="12">
    <location>
        <begin position="97"/>
        <end position="124"/>
    </location>
</feature>
<protein>
    <recommendedName>
        <fullName evidence="11">Kinetochore protein Spc24</fullName>
    </recommendedName>
</protein>
<comment type="function">
    <text evidence="11">Acts as a component of the essential kinetochore-associated NDC80 complex, which is required for chromosome segregation and spindle checkpoint activity.</text>
</comment>